<dbReference type="FunFam" id="3.40.50.150:FF:000025">
    <property type="entry name" value="N-terminal Xaa-Pro-Lys N-methyltransferase 1"/>
    <property type="match status" value="1"/>
</dbReference>
<dbReference type="PANTHER" id="PTHR14932:SF1">
    <property type="entry name" value="RAB-LIKE PROTEIN 6"/>
    <property type="match status" value="1"/>
</dbReference>
<keyword evidence="4" id="KW-0949">S-adenosyl-L-methionine</keyword>
<organism evidence="7 8">
    <name type="scientific">Onchocerca flexuosa</name>
    <dbReference type="NCBI Taxonomy" id="387005"/>
    <lineage>
        <taxon>Eukaryota</taxon>
        <taxon>Metazoa</taxon>
        <taxon>Ecdysozoa</taxon>
        <taxon>Nematoda</taxon>
        <taxon>Chromadorea</taxon>
        <taxon>Rhabditida</taxon>
        <taxon>Spirurina</taxon>
        <taxon>Spiruromorpha</taxon>
        <taxon>Filarioidea</taxon>
        <taxon>Onchocercidae</taxon>
        <taxon>Onchocerca</taxon>
    </lineage>
</organism>
<evidence type="ECO:0000313" key="8">
    <source>
        <dbReference type="Proteomes" id="UP000242913"/>
    </source>
</evidence>
<protein>
    <recommendedName>
        <fullName evidence="5">Alpha N-terminal protein methyltransferase 1</fullName>
    </recommendedName>
    <alternativeName>
        <fullName evidence="6">X-Pro-Lys N-terminal protein methyltransferase 1</fullName>
    </alternativeName>
</protein>
<dbReference type="Proteomes" id="UP000242913">
    <property type="component" value="Unassembled WGS sequence"/>
</dbReference>
<evidence type="ECO:0000256" key="3">
    <source>
        <dbReference type="ARBA" id="ARBA00022679"/>
    </source>
</evidence>
<evidence type="ECO:0000256" key="1">
    <source>
        <dbReference type="ARBA" id="ARBA00009059"/>
    </source>
</evidence>
<comment type="similarity">
    <text evidence="1">Belongs to the methyltransferase superfamily. NTM1 family.</text>
</comment>
<dbReference type="GO" id="GO:0005525">
    <property type="term" value="F:GTP binding"/>
    <property type="evidence" value="ECO:0007669"/>
    <property type="project" value="InterPro"/>
</dbReference>
<gene>
    <name evidence="7" type="ORF">X798_06671</name>
</gene>
<evidence type="ECO:0000313" key="7">
    <source>
        <dbReference type="EMBL" id="OZC06344.1"/>
    </source>
</evidence>
<dbReference type="InterPro" id="IPR027417">
    <property type="entry name" value="P-loop_NTPase"/>
</dbReference>
<dbReference type="Pfam" id="PF08477">
    <property type="entry name" value="Roc"/>
    <property type="match status" value="1"/>
</dbReference>
<evidence type="ECO:0000256" key="4">
    <source>
        <dbReference type="ARBA" id="ARBA00022691"/>
    </source>
</evidence>
<reference evidence="7 8" key="1">
    <citation type="submission" date="2015-12" db="EMBL/GenBank/DDBJ databases">
        <title>Draft genome of the nematode, Onchocerca flexuosa.</title>
        <authorList>
            <person name="Mitreva M."/>
        </authorList>
    </citation>
    <scope>NUCLEOTIDE SEQUENCE [LARGE SCALE GENOMIC DNA]</scope>
    <source>
        <strain evidence="7">Red Deer</strain>
    </source>
</reference>
<dbReference type="SUPFAM" id="SSF53335">
    <property type="entry name" value="S-adenosyl-L-methionine-dependent methyltransferases"/>
    <property type="match status" value="1"/>
</dbReference>
<dbReference type="SUPFAM" id="SSF52540">
    <property type="entry name" value="P-loop containing nucleoside triphosphate hydrolases"/>
    <property type="match status" value="1"/>
</dbReference>
<evidence type="ECO:0000256" key="5">
    <source>
        <dbReference type="ARBA" id="ARBA00039449"/>
    </source>
</evidence>
<dbReference type="AlphaFoldDB" id="A0A238BMT8"/>
<dbReference type="Gene3D" id="3.40.50.300">
    <property type="entry name" value="P-loop containing nucleotide triphosphate hydrolases"/>
    <property type="match status" value="1"/>
</dbReference>
<dbReference type="Pfam" id="PF05891">
    <property type="entry name" value="Methyltransf_PK"/>
    <property type="match status" value="1"/>
</dbReference>
<dbReference type="InterPro" id="IPR029063">
    <property type="entry name" value="SAM-dependent_MTases_sf"/>
</dbReference>
<dbReference type="InterPro" id="IPR008576">
    <property type="entry name" value="MeTrfase_NTM1"/>
</dbReference>
<dbReference type="CDD" id="cd02440">
    <property type="entry name" value="AdoMet_MTases"/>
    <property type="match status" value="1"/>
</dbReference>
<sequence length="398" mass="45522">MIRKNAVIGNSVWKKSKILENIQNRMDSMHNHKISNADPDDKEMIYEKAKAYWASVSCNVDGMLGGFAHLHVPDIHASKHFINLLKAKGMLTKSERAVDCGCGIGRVTKHLLLPLFDLVDMVDVTESFIQESTNYIGEENSRIGNKFVCSLQQFEPSSCHYDLIWIQWVTGHLTNDDFCKFLQRCKESLKENGCIVLKENVSSSENGYDFDEEDNSWTRPKNALLQLFRSAAIYTYYLTMISALKKKFGGVDNGDHHRSNEAERMPHGIAALDQELQRKYAKGVQYNMKIVIRGDRSVGKTCLWQRLQGLPFLDDYIPTNEIQVASIQWNYRATDDVVKVDVWDVVDQSTKKRVKSDGLKLKNMESEFVEVACDAQFVDVYKGTNGVILMFDITKNWY</sequence>
<accession>A0A238BMT8</accession>
<dbReference type="PANTHER" id="PTHR14932">
    <property type="entry name" value="RAS GTPASE-RELATED"/>
    <property type="match status" value="1"/>
</dbReference>
<dbReference type="EMBL" id="KZ270135">
    <property type="protein sequence ID" value="OZC06344.1"/>
    <property type="molecule type" value="Genomic_DNA"/>
</dbReference>
<dbReference type="OrthoDB" id="1298661at2759"/>
<dbReference type="InterPro" id="IPR040385">
    <property type="entry name" value="RABL6"/>
</dbReference>
<dbReference type="GO" id="GO:0008276">
    <property type="term" value="F:protein methyltransferase activity"/>
    <property type="evidence" value="ECO:0007669"/>
    <property type="project" value="UniProtKB-ARBA"/>
</dbReference>
<keyword evidence="3" id="KW-0808">Transferase</keyword>
<evidence type="ECO:0000256" key="6">
    <source>
        <dbReference type="ARBA" id="ARBA00043129"/>
    </source>
</evidence>
<name>A0A238BMT8_9BILA</name>
<evidence type="ECO:0000256" key="2">
    <source>
        <dbReference type="ARBA" id="ARBA00022603"/>
    </source>
</evidence>
<keyword evidence="2" id="KW-0489">Methyltransferase</keyword>
<keyword evidence="8" id="KW-1185">Reference proteome</keyword>
<dbReference type="GO" id="GO:0032259">
    <property type="term" value="P:methylation"/>
    <property type="evidence" value="ECO:0007669"/>
    <property type="project" value="UniProtKB-KW"/>
</dbReference>
<dbReference type="Gene3D" id="3.40.50.150">
    <property type="entry name" value="Vaccinia Virus protein VP39"/>
    <property type="match status" value="1"/>
</dbReference>
<proteinExistence type="inferred from homology"/>
<dbReference type="GO" id="GO:0005829">
    <property type="term" value="C:cytosol"/>
    <property type="evidence" value="ECO:0007669"/>
    <property type="project" value="TreeGrafter"/>
</dbReference>
<dbReference type="GO" id="GO:0005634">
    <property type="term" value="C:nucleus"/>
    <property type="evidence" value="ECO:0007669"/>
    <property type="project" value="TreeGrafter"/>
</dbReference>